<protein>
    <submittedName>
        <fullName evidence="3">Alkaline phosphatase D family protein</fullName>
    </submittedName>
</protein>
<dbReference type="InterPro" id="IPR038607">
    <property type="entry name" value="PhoD-like_sf"/>
</dbReference>
<dbReference type="CDD" id="cd07389">
    <property type="entry name" value="MPP_PhoD"/>
    <property type="match status" value="1"/>
</dbReference>
<dbReference type="AlphaFoldDB" id="A0A7M2WUJ9"/>
<dbReference type="InterPro" id="IPR032093">
    <property type="entry name" value="PhoD_N"/>
</dbReference>
<proteinExistence type="predicted"/>
<dbReference type="Pfam" id="PF16655">
    <property type="entry name" value="PhoD_N"/>
    <property type="match status" value="1"/>
</dbReference>
<organism evidence="3 4">
    <name type="scientific">Humisphaera borealis</name>
    <dbReference type="NCBI Taxonomy" id="2807512"/>
    <lineage>
        <taxon>Bacteria</taxon>
        <taxon>Pseudomonadati</taxon>
        <taxon>Planctomycetota</taxon>
        <taxon>Phycisphaerae</taxon>
        <taxon>Tepidisphaerales</taxon>
        <taxon>Tepidisphaeraceae</taxon>
        <taxon>Humisphaera</taxon>
    </lineage>
</organism>
<keyword evidence="4" id="KW-1185">Reference proteome</keyword>
<dbReference type="EMBL" id="CP063458">
    <property type="protein sequence ID" value="QOV89188.1"/>
    <property type="molecule type" value="Genomic_DNA"/>
</dbReference>
<dbReference type="PANTHER" id="PTHR43606:SF2">
    <property type="entry name" value="ALKALINE PHOSPHATASE FAMILY PROTEIN (AFU_ORTHOLOGUE AFUA_5G03860)"/>
    <property type="match status" value="1"/>
</dbReference>
<dbReference type="Gene3D" id="3.60.21.70">
    <property type="entry name" value="PhoD-like phosphatase"/>
    <property type="match status" value="1"/>
</dbReference>
<name>A0A7M2WUJ9_9BACT</name>
<gene>
    <name evidence="3" type="ORF">IPV69_23725</name>
</gene>
<accession>A0A7M2WUJ9</accession>
<dbReference type="Pfam" id="PF09423">
    <property type="entry name" value="PhoD"/>
    <property type="match status" value="1"/>
</dbReference>
<dbReference type="Proteomes" id="UP000593765">
    <property type="component" value="Chromosome"/>
</dbReference>
<feature type="domain" description="Phospholipase D N-terminal" evidence="2">
    <location>
        <begin position="55"/>
        <end position="151"/>
    </location>
</feature>
<reference evidence="3 4" key="1">
    <citation type="submission" date="2020-10" db="EMBL/GenBank/DDBJ databases">
        <title>Wide distribution of Phycisphaera-like planctomycetes from WD2101 soil group in peatlands and genome analysis of the first cultivated representative.</title>
        <authorList>
            <person name="Dedysh S.N."/>
            <person name="Beletsky A.V."/>
            <person name="Ivanova A."/>
            <person name="Kulichevskaya I.S."/>
            <person name="Suzina N.E."/>
            <person name="Philippov D.A."/>
            <person name="Rakitin A.L."/>
            <person name="Mardanov A.V."/>
            <person name="Ravin N.V."/>
        </authorList>
    </citation>
    <scope>NUCLEOTIDE SEQUENCE [LARGE SCALE GENOMIC DNA]</scope>
    <source>
        <strain evidence="3 4">M1803</strain>
    </source>
</reference>
<dbReference type="InterPro" id="IPR029052">
    <property type="entry name" value="Metallo-depent_PP-like"/>
</dbReference>
<dbReference type="RefSeq" id="WP_206292212.1">
    <property type="nucleotide sequence ID" value="NZ_CP063458.1"/>
</dbReference>
<dbReference type="InterPro" id="IPR052900">
    <property type="entry name" value="Phospholipid_Metab_Enz"/>
</dbReference>
<sequence length="528" mass="58845">MLDLKRIREAAAHEGGITRRLFLGCAASMAALPLLARQSDASEAVTTFASNPFTLGVASGDPDPSSLVLWTRLAPSPLEPDGGMPPKMVEVSWELAEDDAFKKIVRKGTTIATPQLGHSVHVEPRGLSPDRWYWYRFRAADAVSPVGRTRTMPQATASPEKLKFAFASCQHYETGLFTAYEQMARDDLDLVFHLGDYIYEGAATKGKVRAHIGREIETLGEYRVRHSLYRSDPLLHGMHATCPWFVTWDDHEFDNNCAGHISEQKHVDPVDFLVRRAAAYQAYYEMMPLRAACLPNGPNMRLYRRSSFGRLADFAVLDTRQYRTDQPNDDKKSDIVGGALDPYGTLLGTRQRDWLQASLLQSTSTWNVLAQQVMMGMVDRTAGDEKLYSMDQWPGYAWERGAMLQFLHDRRVPNPVVLTGDIHVNFVNDLRVDDRKPELPVVATEFVGTSISSGGNGFEKPKGLAEIHAENACVKYHNAERGYVRCTLTPKEWRSDFVVVPDVTKPGGNILTRASFVVEAGQPGAKPA</sequence>
<evidence type="ECO:0000313" key="3">
    <source>
        <dbReference type="EMBL" id="QOV89188.1"/>
    </source>
</evidence>
<dbReference type="SUPFAM" id="SSF56300">
    <property type="entry name" value="Metallo-dependent phosphatases"/>
    <property type="match status" value="1"/>
</dbReference>
<feature type="domain" description="PhoD-like phosphatase metallophosphatase" evidence="1">
    <location>
        <begin position="164"/>
        <end position="497"/>
    </location>
</feature>
<dbReference type="PANTHER" id="PTHR43606">
    <property type="entry name" value="PHOSPHATASE, PUTATIVE (AFU_ORTHOLOGUE AFUA_6G08710)-RELATED"/>
    <property type="match status" value="1"/>
</dbReference>
<evidence type="ECO:0000313" key="4">
    <source>
        <dbReference type="Proteomes" id="UP000593765"/>
    </source>
</evidence>
<dbReference type="InterPro" id="IPR018946">
    <property type="entry name" value="PhoD-like_MPP"/>
</dbReference>
<evidence type="ECO:0000259" key="2">
    <source>
        <dbReference type="Pfam" id="PF16655"/>
    </source>
</evidence>
<dbReference type="KEGG" id="hbs:IPV69_23725"/>
<evidence type="ECO:0000259" key="1">
    <source>
        <dbReference type="Pfam" id="PF09423"/>
    </source>
</evidence>
<dbReference type="Gene3D" id="2.60.40.380">
    <property type="entry name" value="Purple acid phosphatase-like, N-terminal"/>
    <property type="match status" value="1"/>
</dbReference>